<dbReference type="PANTHER" id="PTHR11717:SF7">
    <property type="entry name" value="LOW MOLECULAR WEIGHT PHOSPHOTYROSINE PROTEIN PHOSPHATASE"/>
    <property type="match status" value="1"/>
</dbReference>
<dbReference type="SMART" id="SM00226">
    <property type="entry name" value="LMWPc"/>
    <property type="match status" value="1"/>
</dbReference>
<dbReference type="PRINTS" id="PR00719">
    <property type="entry name" value="LMWPTPASE"/>
</dbReference>
<dbReference type="Pfam" id="PF01451">
    <property type="entry name" value="LMWPc"/>
    <property type="match status" value="1"/>
</dbReference>
<evidence type="ECO:0000256" key="2">
    <source>
        <dbReference type="ARBA" id="ARBA00011063"/>
    </source>
</evidence>
<proteinExistence type="inferred from homology"/>
<name>A0ABW7N9B2_9BACT</name>
<evidence type="ECO:0000256" key="5">
    <source>
        <dbReference type="ARBA" id="ARBA00022801"/>
    </source>
</evidence>
<keyword evidence="9" id="KW-1185">Reference proteome</keyword>
<evidence type="ECO:0000313" key="9">
    <source>
        <dbReference type="Proteomes" id="UP001610063"/>
    </source>
</evidence>
<comment type="caution">
    <text evidence="8">The sequence shown here is derived from an EMBL/GenBank/DDBJ whole genome shotgun (WGS) entry which is preliminary data.</text>
</comment>
<dbReference type="Gene3D" id="3.40.50.2300">
    <property type="match status" value="1"/>
</dbReference>
<dbReference type="EC" id="3.1.3.48" evidence="3"/>
<evidence type="ECO:0000313" key="8">
    <source>
        <dbReference type="EMBL" id="MFH6984205.1"/>
    </source>
</evidence>
<dbReference type="InterPro" id="IPR023485">
    <property type="entry name" value="Ptyr_pPase"/>
</dbReference>
<dbReference type="InterPro" id="IPR017867">
    <property type="entry name" value="Tyr_phospatase_low_mol_wt"/>
</dbReference>
<evidence type="ECO:0000256" key="1">
    <source>
        <dbReference type="ARBA" id="ARBA00004496"/>
    </source>
</evidence>
<dbReference type="SUPFAM" id="SSF52788">
    <property type="entry name" value="Phosphotyrosine protein phosphatases I"/>
    <property type="match status" value="1"/>
</dbReference>
<evidence type="ECO:0000256" key="3">
    <source>
        <dbReference type="ARBA" id="ARBA00013064"/>
    </source>
</evidence>
<comment type="subcellular location">
    <subcellularLocation>
        <location evidence="1">Cytoplasm</location>
    </subcellularLocation>
</comment>
<keyword evidence="4" id="KW-0963">Cytoplasm</keyword>
<dbReference type="RefSeq" id="WP_395417600.1">
    <property type="nucleotide sequence ID" value="NZ_JBIPKE010000017.1"/>
</dbReference>
<organism evidence="8 9">
    <name type="scientific">Marinoscillum luteum</name>
    <dbReference type="NCBI Taxonomy" id="861051"/>
    <lineage>
        <taxon>Bacteria</taxon>
        <taxon>Pseudomonadati</taxon>
        <taxon>Bacteroidota</taxon>
        <taxon>Cytophagia</taxon>
        <taxon>Cytophagales</taxon>
        <taxon>Reichenbachiellaceae</taxon>
        <taxon>Marinoscillum</taxon>
    </lineage>
</organism>
<evidence type="ECO:0000259" key="7">
    <source>
        <dbReference type="SMART" id="SM00226"/>
    </source>
</evidence>
<dbReference type="GO" id="GO:0004725">
    <property type="term" value="F:protein tyrosine phosphatase activity"/>
    <property type="evidence" value="ECO:0007669"/>
    <property type="project" value="UniProtKB-EC"/>
</dbReference>
<dbReference type="CDD" id="cd16343">
    <property type="entry name" value="LMWPTP"/>
    <property type="match status" value="1"/>
</dbReference>
<feature type="domain" description="Phosphotyrosine protein phosphatase I" evidence="7">
    <location>
        <begin position="2"/>
        <end position="149"/>
    </location>
</feature>
<dbReference type="InterPro" id="IPR036196">
    <property type="entry name" value="Ptyr_pPase_sf"/>
</dbReference>
<evidence type="ECO:0000256" key="4">
    <source>
        <dbReference type="ARBA" id="ARBA00022490"/>
    </source>
</evidence>
<accession>A0ABW7N9B2</accession>
<protein>
    <recommendedName>
        <fullName evidence="3">protein-tyrosine-phosphatase</fullName>
        <ecNumber evidence="3">3.1.3.48</ecNumber>
    </recommendedName>
</protein>
<dbReference type="PRINTS" id="PR00720">
    <property type="entry name" value="MAMMALPTPASE"/>
</dbReference>
<dbReference type="PANTHER" id="PTHR11717">
    <property type="entry name" value="LOW MOLECULAR WEIGHT PROTEIN TYROSINE PHOSPHATASE"/>
    <property type="match status" value="1"/>
</dbReference>
<keyword evidence="5 8" id="KW-0378">Hydrolase</keyword>
<keyword evidence="6" id="KW-0904">Protein phosphatase</keyword>
<sequence length="156" mass="17419">MLNILFVCLGNICRSPLAEAIFNQKVKERGLNQSIKADSAGTASYHIGEDPDSRSIQVAVKHGVPIAHKGRQYHFKDAATFDYILAMDASNHRDIIHATSDRPEGLFLMRDFDPDGQGGDVPDPYYGGEDGFEKVFQILDRSIDAFLDFLVEKHHL</sequence>
<gene>
    <name evidence="8" type="ORF">ACHKAR_12190</name>
</gene>
<evidence type="ECO:0000256" key="6">
    <source>
        <dbReference type="ARBA" id="ARBA00022912"/>
    </source>
</evidence>
<dbReference type="InterPro" id="IPR002115">
    <property type="entry name" value="Tyr_Pase_low_mol_wt_mml"/>
</dbReference>
<reference evidence="8 9" key="1">
    <citation type="journal article" date="2013" name="Int. J. Syst. Evol. Microbiol.">
        <title>Marinoscillum luteum sp. nov., isolated from marine sediment.</title>
        <authorList>
            <person name="Cha I.T."/>
            <person name="Park S.J."/>
            <person name="Kim S.J."/>
            <person name="Kim J.G."/>
            <person name="Jung M.Y."/>
            <person name="Shin K.S."/>
            <person name="Kwon K.K."/>
            <person name="Yang S.H."/>
            <person name="Seo Y.S."/>
            <person name="Rhee S.K."/>
        </authorList>
    </citation>
    <scope>NUCLEOTIDE SEQUENCE [LARGE SCALE GENOMIC DNA]</scope>
    <source>
        <strain evidence="8 9">KCTC 23939</strain>
    </source>
</reference>
<dbReference type="EMBL" id="JBIPKE010000017">
    <property type="protein sequence ID" value="MFH6984205.1"/>
    <property type="molecule type" value="Genomic_DNA"/>
</dbReference>
<dbReference type="InterPro" id="IPR050438">
    <property type="entry name" value="LMW_PTPase"/>
</dbReference>
<dbReference type="Proteomes" id="UP001610063">
    <property type="component" value="Unassembled WGS sequence"/>
</dbReference>
<comment type="similarity">
    <text evidence="2">Belongs to the low molecular weight phosphotyrosine protein phosphatase family.</text>
</comment>